<comment type="caution">
    <text evidence="1">The sequence shown here is derived from an EMBL/GenBank/DDBJ whole genome shotgun (WGS) entry which is preliminary data.</text>
</comment>
<protein>
    <submittedName>
        <fullName evidence="1">Uncharacterized protein</fullName>
    </submittedName>
</protein>
<proteinExistence type="predicted"/>
<reference evidence="1" key="1">
    <citation type="journal article" date="2023" name="Insect Mol. Biol.">
        <title>Genome sequencing provides insights into the evolution of gene families encoding plant cell wall-degrading enzymes in longhorned beetles.</title>
        <authorList>
            <person name="Shin N.R."/>
            <person name="Okamura Y."/>
            <person name="Kirsch R."/>
            <person name="Pauchet Y."/>
        </authorList>
    </citation>
    <scope>NUCLEOTIDE SEQUENCE</scope>
    <source>
        <strain evidence="1">AMC_N1</strain>
    </source>
</reference>
<evidence type="ECO:0000313" key="2">
    <source>
        <dbReference type="Proteomes" id="UP001162162"/>
    </source>
</evidence>
<gene>
    <name evidence="1" type="ORF">NQ318_014466</name>
</gene>
<evidence type="ECO:0000313" key="1">
    <source>
        <dbReference type="EMBL" id="KAJ8952375.1"/>
    </source>
</evidence>
<dbReference type="EMBL" id="JAPWTK010000069">
    <property type="protein sequence ID" value="KAJ8952375.1"/>
    <property type="molecule type" value="Genomic_DNA"/>
</dbReference>
<sequence>MFQLHYGSVYGTFMTGHLPILVIKRKAVGAVLKNGCAIIYGDITSRPTPACDDDGRSVDKE</sequence>
<keyword evidence="2" id="KW-1185">Reference proteome</keyword>
<dbReference type="Proteomes" id="UP001162162">
    <property type="component" value="Unassembled WGS sequence"/>
</dbReference>
<name>A0AAV8YN76_9CUCU</name>
<accession>A0AAV8YN76</accession>
<dbReference type="AlphaFoldDB" id="A0AAV8YN76"/>
<organism evidence="1 2">
    <name type="scientific">Aromia moschata</name>
    <dbReference type="NCBI Taxonomy" id="1265417"/>
    <lineage>
        <taxon>Eukaryota</taxon>
        <taxon>Metazoa</taxon>
        <taxon>Ecdysozoa</taxon>
        <taxon>Arthropoda</taxon>
        <taxon>Hexapoda</taxon>
        <taxon>Insecta</taxon>
        <taxon>Pterygota</taxon>
        <taxon>Neoptera</taxon>
        <taxon>Endopterygota</taxon>
        <taxon>Coleoptera</taxon>
        <taxon>Polyphaga</taxon>
        <taxon>Cucujiformia</taxon>
        <taxon>Chrysomeloidea</taxon>
        <taxon>Cerambycidae</taxon>
        <taxon>Cerambycinae</taxon>
        <taxon>Callichromatini</taxon>
        <taxon>Aromia</taxon>
    </lineage>
</organism>